<dbReference type="Proteomes" id="UP001145094">
    <property type="component" value="Unassembled WGS sequence"/>
</dbReference>
<gene>
    <name evidence="1" type="ORF">Selli2_04180</name>
</gene>
<organism evidence="1 2">
    <name type="scientific">Sellimonas catena</name>
    <dbReference type="NCBI Taxonomy" id="2994035"/>
    <lineage>
        <taxon>Bacteria</taxon>
        <taxon>Bacillati</taxon>
        <taxon>Bacillota</taxon>
        <taxon>Clostridia</taxon>
        <taxon>Lachnospirales</taxon>
        <taxon>Lachnospiraceae</taxon>
        <taxon>Sellimonas</taxon>
    </lineage>
</organism>
<dbReference type="AlphaFoldDB" id="A0A9W6CCW7"/>
<evidence type="ECO:0000313" key="2">
    <source>
        <dbReference type="Proteomes" id="UP001145094"/>
    </source>
</evidence>
<protein>
    <submittedName>
        <fullName evidence="1">Uncharacterized protein</fullName>
    </submittedName>
</protein>
<comment type="caution">
    <text evidence="1">The sequence shown here is derived from an EMBL/GenBank/DDBJ whole genome shotgun (WGS) entry which is preliminary data.</text>
</comment>
<sequence>MTTDIPTPYNVNNYFNETEKCSEWEEYLPAGCKERRRVVEAFVTAGGNWPMNSGLKRSYPMQEVRCD</sequence>
<accession>A0A9W6CCW7</accession>
<reference evidence="1" key="3">
    <citation type="journal article" date="2023" name="Int. J. Syst. Evol. Microbiol.">
        <title>Sellimonas catena sp. nov., isolated from human faeces.</title>
        <authorList>
            <person name="Hisatomi A."/>
            <person name="Ohkuma M."/>
            <person name="Sakamoto M."/>
        </authorList>
    </citation>
    <scope>NUCLEOTIDE SEQUENCE</scope>
    <source>
        <strain evidence="1">18CBH55</strain>
    </source>
</reference>
<reference evidence="1" key="2">
    <citation type="submission" date="2022-11" db="EMBL/GenBank/DDBJ databases">
        <title>Draft genome sequence of Sellimonas catena strain 18CBH55.</title>
        <authorList>
            <person name="Atsushi H."/>
            <person name="Moriya O."/>
            <person name="Mitsuo S."/>
        </authorList>
    </citation>
    <scope>NUCLEOTIDE SEQUENCE</scope>
    <source>
        <strain evidence="1">18CBH55</strain>
    </source>
</reference>
<proteinExistence type="predicted"/>
<dbReference type="EMBL" id="BSCH01000002">
    <property type="protein sequence ID" value="GLG88992.1"/>
    <property type="molecule type" value="Genomic_DNA"/>
</dbReference>
<name>A0A9W6CCW7_9FIRM</name>
<evidence type="ECO:0000313" key="1">
    <source>
        <dbReference type="EMBL" id="GLG88992.1"/>
    </source>
</evidence>
<reference evidence="1" key="1">
    <citation type="submission" date="2022-11" db="EMBL/GenBank/DDBJ databases">
        <title>Draft genome sequence of Sellimonas catena strain 18CBH55.</title>
        <authorList>
            <person name="Hisatomi A."/>
            <person name="Ohkuma M."/>
            <person name="Sakamoto M."/>
        </authorList>
    </citation>
    <scope>NUCLEOTIDE SEQUENCE</scope>
    <source>
        <strain evidence="1">18CBH55</strain>
    </source>
</reference>